<keyword evidence="2" id="KW-0238">DNA-binding</keyword>
<organism evidence="5 6">
    <name type="scientific">Dactylosporangium siamense</name>
    <dbReference type="NCBI Taxonomy" id="685454"/>
    <lineage>
        <taxon>Bacteria</taxon>
        <taxon>Bacillati</taxon>
        <taxon>Actinomycetota</taxon>
        <taxon>Actinomycetes</taxon>
        <taxon>Micromonosporales</taxon>
        <taxon>Micromonosporaceae</taxon>
        <taxon>Dactylosporangium</taxon>
    </lineage>
</organism>
<dbReference type="InterPro" id="IPR036388">
    <property type="entry name" value="WH-like_DNA-bd_sf"/>
</dbReference>
<dbReference type="SMART" id="SM01134">
    <property type="entry name" value="DeoRC"/>
    <property type="match status" value="1"/>
</dbReference>
<name>A0A919PUL7_9ACTN</name>
<dbReference type="InterPro" id="IPR014036">
    <property type="entry name" value="DeoR-like_C"/>
</dbReference>
<dbReference type="RefSeq" id="WP_203850536.1">
    <property type="nucleotide sequence ID" value="NZ_BAAAVW010000020.1"/>
</dbReference>
<evidence type="ECO:0000313" key="6">
    <source>
        <dbReference type="Proteomes" id="UP000660611"/>
    </source>
</evidence>
<dbReference type="SUPFAM" id="SSF100950">
    <property type="entry name" value="NagB/RpiA/CoA transferase-like"/>
    <property type="match status" value="1"/>
</dbReference>
<protein>
    <submittedName>
        <fullName evidence="5">DeoR family transcriptional regulator</fullName>
    </submittedName>
</protein>
<reference evidence="5" key="1">
    <citation type="submission" date="2021-01" db="EMBL/GenBank/DDBJ databases">
        <title>Whole genome shotgun sequence of Dactylosporangium siamense NBRC 106093.</title>
        <authorList>
            <person name="Komaki H."/>
            <person name="Tamura T."/>
        </authorList>
    </citation>
    <scope>NUCLEOTIDE SEQUENCE</scope>
    <source>
        <strain evidence="5">NBRC 106093</strain>
    </source>
</reference>
<accession>A0A919PUL7</accession>
<dbReference type="InterPro" id="IPR018356">
    <property type="entry name" value="Tscrpt_reg_HTH_DeoR_CS"/>
</dbReference>
<dbReference type="EMBL" id="BONQ01000109">
    <property type="protein sequence ID" value="GIG48833.1"/>
    <property type="molecule type" value="Genomic_DNA"/>
</dbReference>
<gene>
    <name evidence="5" type="ORF">Dsi01nite_068740</name>
</gene>
<dbReference type="SMART" id="SM00420">
    <property type="entry name" value="HTH_DEOR"/>
    <property type="match status" value="1"/>
</dbReference>
<dbReference type="InterPro" id="IPR050313">
    <property type="entry name" value="Carb_Metab_HTH_regulators"/>
</dbReference>
<evidence type="ECO:0000259" key="4">
    <source>
        <dbReference type="PROSITE" id="PS51000"/>
    </source>
</evidence>
<feature type="domain" description="HTH deoR-type" evidence="4">
    <location>
        <begin position="3"/>
        <end position="58"/>
    </location>
</feature>
<dbReference type="Gene3D" id="1.10.10.10">
    <property type="entry name" value="Winged helix-like DNA-binding domain superfamily/Winged helix DNA-binding domain"/>
    <property type="match status" value="1"/>
</dbReference>
<keyword evidence="1" id="KW-0805">Transcription regulation</keyword>
<evidence type="ECO:0000256" key="1">
    <source>
        <dbReference type="ARBA" id="ARBA00023015"/>
    </source>
</evidence>
<dbReference type="InterPro" id="IPR001034">
    <property type="entry name" value="DeoR_HTH"/>
</dbReference>
<dbReference type="GO" id="GO:0003700">
    <property type="term" value="F:DNA-binding transcription factor activity"/>
    <property type="evidence" value="ECO:0007669"/>
    <property type="project" value="InterPro"/>
</dbReference>
<dbReference type="PROSITE" id="PS00894">
    <property type="entry name" value="HTH_DEOR_1"/>
    <property type="match status" value="1"/>
</dbReference>
<dbReference type="Pfam" id="PF08220">
    <property type="entry name" value="HTH_DeoR"/>
    <property type="match status" value="1"/>
</dbReference>
<proteinExistence type="predicted"/>
<dbReference type="PRINTS" id="PR00037">
    <property type="entry name" value="HTHLACR"/>
</dbReference>
<dbReference type="PANTHER" id="PTHR30363:SF44">
    <property type="entry name" value="AGA OPERON TRANSCRIPTIONAL REPRESSOR-RELATED"/>
    <property type="match status" value="1"/>
</dbReference>
<dbReference type="InterPro" id="IPR037171">
    <property type="entry name" value="NagB/RpiA_transferase-like"/>
</dbReference>
<dbReference type="PROSITE" id="PS51000">
    <property type="entry name" value="HTH_DEOR_2"/>
    <property type="match status" value="1"/>
</dbReference>
<comment type="caution">
    <text evidence="5">The sequence shown here is derived from an EMBL/GenBank/DDBJ whole genome shotgun (WGS) entry which is preliminary data.</text>
</comment>
<evidence type="ECO:0000313" key="5">
    <source>
        <dbReference type="EMBL" id="GIG48833.1"/>
    </source>
</evidence>
<dbReference type="AlphaFoldDB" id="A0A919PUL7"/>
<sequence length="273" mass="28341">MLASARQVAILEIVDRDGGAQLRQLADLFSVSPGTIRRDLTMLDESGLVARVHGGAVRRPGTARGRKPLRSAVLVQQTARAAVAADAACVVAPGTVVALPAGPISELLAEHLTTVPELTVVTYSLPVAQAFRAHQRDDQTLILTGGVFTGTQGLTGPLAARTMHSLRVDTGFVEFDGIDLNGRPANVDAGTAELNRAVLATAARVVCYTDHTAWHRVAAHEVITGASGVVLLVDAHLRQEARGDLASAGIRAVVARGTGTFRALTSSSMPAGG</sequence>
<dbReference type="PANTHER" id="PTHR30363">
    <property type="entry name" value="HTH-TYPE TRANSCRIPTIONAL REGULATOR SRLR-RELATED"/>
    <property type="match status" value="1"/>
</dbReference>
<dbReference type="Pfam" id="PF00455">
    <property type="entry name" value="DeoRC"/>
    <property type="match status" value="1"/>
</dbReference>
<keyword evidence="6" id="KW-1185">Reference proteome</keyword>
<evidence type="ECO:0000256" key="2">
    <source>
        <dbReference type="ARBA" id="ARBA00023125"/>
    </source>
</evidence>
<dbReference type="InterPro" id="IPR036390">
    <property type="entry name" value="WH_DNA-bd_sf"/>
</dbReference>
<dbReference type="GO" id="GO:0003677">
    <property type="term" value="F:DNA binding"/>
    <property type="evidence" value="ECO:0007669"/>
    <property type="project" value="UniProtKB-KW"/>
</dbReference>
<dbReference type="Proteomes" id="UP000660611">
    <property type="component" value="Unassembled WGS sequence"/>
</dbReference>
<keyword evidence="3" id="KW-0804">Transcription</keyword>
<evidence type="ECO:0000256" key="3">
    <source>
        <dbReference type="ARBA" id="ARBA00023163"/>
    </source>
</evidence>
<dbReference type="SUPFAM" id="SSF46785">
    <property type="entry name" value="Winged helix' DNA-binding domain"/>
    <property type="match status" value="1"/>
</dbReference>